<evidence type="ECO:0000313" key="2">
    <source>
        <dbReference type="EMBL" id="MEQ2471213.1"/>
    </source>
</evidence>
<dbReference type="RefSeq" id="WP_349163478.1">
    <property type="nucleotide sequence ID" value="NZ_JBBMFE010000001.1"/>
</dbReference>
<evidence type="ECO:0000256" key="1">
    <source>
        <dbReference type="SAM" id="Coils"/>
    </source>
</evidence>
<dbReference type="Proteomes" id="UP001438008">
    <property type="component" value="Unassembled WGS sequence"/>
</dbReference>
<accession>A0ABV1FCX4</accession>
<keyword evidence="1" id="KW-0175">Coiled coil</keyword>
<feature type="coiled-coil region" evidence="1">
    <location>
        <begin position="144"/>
        <end position="206"/>
    </location>
</feature>
<evidence type="ECO:0000313" key="3">
    <source>
        <dbReference type="Proteomes" id="UP001438008"/>
    </source>
</evidence>
<reference evidence="2 3" key="1">
    <citation type="submission" date="2024-03" db="EMBL/GenBank/DDBJ databases">
        <title>Human intestinal bacterial collection.</title>
        <authorList>
            <person name="Pauvert C."/>
            <person name="Hitch T.C.A."/>
            <person name="Clavel T."/>
        </authorList>
    </citation>
    <scope>NUCLEOTIDE SEQUENCE [LARGE SCALE GENOMIC DNA]</scope>
    <source>
        <strain evidence="2 3">CLA-AA-H132</strain>
    </source>
</reference>
<keyword evidence="3" id="KW-1185">Reference proteome</keyword>
<sequence length="322" mass="36910">MEQNEEKSRKLSAREIEAYLQKMKKSHYSGDVMELVKDDLEYGLSPAQVESYLNRADFSSRQKKLYSEALRDNFSKEVLEIAFARGLKVQQMQVACGYVRKGISEDALREVLSEERSAKEMSDMMQDILNRQEEDAAVPVTELSDSLQEQLDEALQQKEYLEQQIAAKEKEIQEGLAKVASQRGTIEEQAARIRELEEQLEKRPEKRPVRPQVSYEVQMQMEQGKPPVQIPVEPVEVERKRSNDVGRFKMLFEKRKARTDMVKLVSQADLSEGQLAAILAGMEQGLTQEQLTELVHCGATPEKMQIIVEIAVLENSMRREEA</sequence>
<name>A0ABV1FCX4_9FIRM</name>
<dbReference type="EMBL" id="JBBMFE010000001">
    <property type="protein sequence ID" value="MEQ2471213.1"/>
    <property type="molecule type" value="Genomic_DNA"/>
</dbReference>
<gene>
    <name evidence="2" type="ORF">WMO29_01680</name>
</gene>
<organism evidence="2 3">
    <name type="scientific">Laedolimicola intestinihominis</name>
    <dbReference type="NCBI Taxonomy" id="3133166"/>
    <lineage>
        <taxon>Bacteria</taxon>
        <taxon>Bacillati</taxon>
        <taxon>Bacillota</taxon>
        <taxon>Clostridia</taxon>
        <taxon>Lachnospirales</taxon>
        <taxon>Lachnospiraceae</taxon>
        <taxon>Laedolimicola</taxon>
    </lineage>
</organism>
<proteinExistence type="predicted"/>
<comment type="caution">
    <text evidence="2">The sequence shown here is derived from an EMBL/GenBank/DDBJ whole genome shotgun (WGS) entry which is preliminary data.</text>
</comment>
<protein>
    <submittedName>
        <fullName evidence="2">Uncharacterized protein</fullName>
    </submittedName>
</protein>